<reference evidence="7" key="2">
    <citation type="submission" date="2022-06" db="UniProtKB">
        <authorList>
            <consortium name="EnsemblMetazoa"/>
        </authorList>
    </citation>
    <scope>IDENTIFICATION</scope>
    <source>
        <strain evidence="7">DF5081</strain>
    </source>
</reference>
<dbReference type="SUPFAM" id="SSF53474">
    <property type="entry name" value="alpha/beta-Hydrolases"/>
    <property type="match status" value="1"/>
</dbReference>
<dbReference type="Proteomes" id="UP000005237">
    <property type="component" value="Unassembled WGS sequence"/>
</dbReference>
<dbReference type="EnsemblMetazoa" id="CJA10772.1">
    <property type="protein sequence ID" value="CJA10772.1"/>
    <property type="gene ID" value="WBGene00129976"/>
</dbReference>
<dbReference type="FunFam" id="1.20.120.980:FF:000003">
    <property type="entry name" value="Serine protease 16"/>
    <property type="match status" value="1"/>
</dbReference>
<feature type="signal peptide" evidence="6">
    <location>
        <begin position="1"/>
        <end position="18"/>
    </location>
</feature>
<dbReference type="InterPro" id="IPR042269">
    <property type="entry name" value="Ser_carbopepase_S28_SKS"/>
</dbReference>
<evidence type="ECO:0000256" key="6">
    <source>
        <dbReference type="SAM" id="SignalP"/>
    </source>
</evidence>
<dbReference type="InterPro" id="IPR029058">
    <property type="entry name" value="AB_hydrolase_fold"/>
</dbReference>
<feature type="chain" id="PRO_5035900272" evidence="6">
    <location>
        <begin position="19"/>
        <end position="451"/>
    </location>
</feature>
<reference evidence="8" key="1">
    <citation type="submission" date="2010-08" db="EMBL/GenBank/DDBJ databases">
        <authorList>
            <consortium name="Caenorhabditis japonica Sequencing Consortium"/>
            <person name="Wilson R.K."/>
        </authorList>
    </citation>
    <scope>NUCLEOTIDE SEQUENCE [LARGE SCALE GENOMIC DNA]</scope>
    <source>
        <strain evidence="8">DF5081</strain>
    </source>
</reference>
<evidence type="ECO:0000313" key="7">
    <source>
        <dbReference type="EnsemblMetazoa" id="CJA10772.1"/>
    </source>
</evidence>
<keyword evidence="8" id="KW-1185">Reference proteome</keyword>
<sequence>MRSFCLLILSIFVQTSFSLFLLGKRHGETSLNYHLKRDFYGTKRNIIDDYPYLQVHNFTQKLDHFDAYNTETWNQKYFYNPIYSRNNSIIFLMIGGEGPESGHWAAFPEVQYLQWAKEFGADVFDLEHRFFGDSWPLPNMDTSSLRLLTTQQALEDLAYFIISMNKKHNFKNPRWVTFGGSYPGSLSAWFRQKYPELTVGSVASSAPVNLKLDFYEYAVVVENDLKITDPSCSSSVKTAFDSIQNLTLTSQGRNSLNEIFNLQPKFNKNTTKLDINNFFGNLFNVFQGMTQYTYDGQRNETHFDLSLRSMCNIMTNSTEPDLVKRVHNLFLWYNKFEPASDDLSVMPNSYWDVISQVGSGDLKVLGPDGAAARGWMWLCCNEIGFLQTTNQGSNIFGSGVPLNLFIDMCTDMFGDTVDVVKIRKNNRRSQNFYGGSRHYNVCIYDWCGPGS</sequence>
<accession>A0A8R1DS58</accession>
<organism evidence="7 8">
    <name type="scientific">Caenorhabditis japonica</name>
    <dbReference type="NCBI Taxonomy" id="281687"/>
    <lineage>
        <taxon>Eukaryota</taxon>
        <taxon>Metazoa</taxon>
        <taxon>Ecdysozoa</taxon>
        <taxon>Nematoda</taxon>
        <taxon>Chromadorea</taxon>
        <taxon>Rhabditida</taxon>
        <taxon>Rhabditina</taxon>
        <taxon>Rhabditomorpha</taxon>
        <taxon>Rhabditoidea</taxon>
        <taxon>Rhabditidae</taxon>
        <taxon>Peloderinae</taxon>
        <taxon>Caenorhabditis</taxon>
    </lineage>
</organism>
<evidence type="ECO:0000313" key="8">
    <source>
        <dbReference type="Proteomes" id="UP000005237"/>
    </source>
</evidence>
<dbReference type="Gene3D" id="1.20.120.980">
    <property type="entry name" value="Serine carboxypeptidase S28, SKS domain"/>
    <property type="match status" value="1"/>
</dbReference>
<dbReference type="PANTHER" id="PTHR11010">
    <property type="entry name" value="PROTEASE S28 PRO-X CARBOXYPEPTIDASE-RELATED"/>
    <property type="match status" value="1"/>
</dbReference>
<keyword evidence="3 6" id="KW-0732">Signal</keyword>
<dbReference type="PANTHER" id="PTHR11010:SF101">
    <property type="entry name" value="SERINE PROTEASE F56F10.1-RELATED"/>
    <property type="match status" value="1"/>
</dbReference>
<keyword evidence="4" id="KW-0378">Hydrolase</keyword>
<evidence type="ECO:0000256" key="2">
    <source>
        <dbReference type="ARBA" id="ARBA00022670"/>
    </source>
</evidence>
<protein>
    <submittedName>
        <fullName evidence="7">Uncharacterized protein</fullName>
    </submittedName>
</protein>
<evidence type="ECO:0000256" key="4">
    <source>
        <dbReference type="ARBA" id="ARBA00022801"/>
    </source>
</evidence>
<comment type="similarity">
    <text evidence="1">Belongs to the peptidase S28 family.</text>
</comment>
<name>A0A8R1DS58_CAEJA</name>
<dbReference type="GO" id="GO:0008239">
    <property type="term" value="F:dipeptidyl-peptidase activity"/>
    <property type="evidence" value="ECO:0007669"/>
    <property type="project" value="TreeGrafter"/>
</dbReference>
<evidence type="ECO:0000256" key="1">
    <source>
        <dbReference type="ARBA" id="ARBA00011079"/>
    </source>
</evidence>
<dbReference type="GO" id="GO:0070008">
    <property type="term" value="F:serine-type exopeptidase activity"/>
    <property type="evidence" value="ECO:0007669"/>
    <property type="project" value="InterPro"/>
</dbReference>
<dbReference type="InterPro" id="IPR008758">
    <property type="entry name" value="Peptidase_S28"/>
</dbReference>
<keyword evidence="2" id="KW-0645">Protease</keyword>
<dbReference type="AlphaFoldDB" id="A0A8R1DS58"/>
<dbReference type="Gene3D" id="3.40.50.1820">
    <property type="entry name" value="alpha/beta hydrolase"/>
    <property type="match status" value="1"/>
</dbReference>
<evidence type="ECO:0000256" key="3">
    <source>
        <dbReference type="ARBA" id="ARBA00022729"/>
    </source>
</evidence>
<dbReference type="GO" id="GO:0006508">
    <property type="term" value="P:proteolysis"/>
    <property type="evidence" value="ECO:0007669"/>
    <property type="project" value="UniProtKB-KW"/>
</dbReference>
<proteinExistence type="inferred from homology"/>
<evidence type="ECO:0000256" key="5">
    <source>
        <dbReference type="ARBA" id="ARBA00023180"/>
    </source>
</evidence>
<keyword evidence="5" id="KW-0325">Glycoprotein</keyword>
<dbReference type="Pfam" id="PF05577">
    <property type="entry name" value="Peptidase_S28"/>
    <property type="match status" value="1"/>
</dbReference>